<comment type="caution">
    <text evidence="2">The sequence shown here is derived from an EMBL/GenBank/DDBJ whole genome shotgun (WGS) entry which is preliminary data.</text>
</comment>
<dbReference type="AlphaFoldDB" id="A0A937D7Q8"/>
<evidence type="ECO:0000313" key="2">
    <source>
        <dbReference type="EMBL" id="MBL0421206.1"/>
    </source>
</evidence>
<dbReference type="SUPFAM" id="SSF53448">
    <property type="entry name" value="Nucleotide-diphospho-sugar transferases"/>
    <property type="match status" value="1"/>
</dbReference>
<feature type="domain" description="Glycosyltransferase 2-like" evidence="1">
    <location>
        <begin position="5"/>
        <end position="107"/>
    </location>
</feature>
<dbReference type="Pfam" id="PF00535">
    <property type="entry name" value="Glycos_transf_2"/>
    <property type="match status" value="1"/>
</dbReference>
<dbReference type="Gene3D" id="3.90.550.10">
    <property type="entry name" value="Spore Coat Polysaccharide Biosynthesis Protein SpsA, Chain A"/>
    <property type="match status" value="1"/>
</dbReference>
<gene>
    <name evidence="2" type="ORF">JI739_12680</name>
</gene>
<dbReference type="EMBL" id="JAEQNA010000004">
    <property type="protein sequence ID" value="MBL0421206.1"/>
    <property type="molecule type" value="Genomic_DNA"/>
</dbReference>
<dbReference type="PANTHER" id="PTHR43685">
    <property type="entry name" value="GLYCOSYLTRANSFERASE"/>
    <property type="match status" value="1"/>
</dbReference>
<reference evidence="2" key="1">
    <citation type="submission" date="2021-01" db="EMBL/GenBank/DDBJ databases">
        <title>Ramlibacter sp. strain AW1 16S ribosomal RNA gene Genome sequencing and assembly.</title>
        <authorList>
            <person name="Kang M."/>
        </authorList>
    </citation>
    <scope>NUCLEOTIDE SEQUENCE</scope>
    <source>
        <strain evidence="2">AW1</strain>
    </source>
</reference>
<dbReference type="InterPro" id="IPR001173">
    <property type="entry name" value="Glyco_trans_2-like"/>
</dbReference>
<dbReference type="CDD" id="cd04196">
    <property type="entry name" value="GT_2_like_d"/>
    <property type="match status" value="1"/>
</dbReference>
<dbReference type="PANTHER" id="PTHR43685:SF11">
    <property type="entry name" value="GLYCOSYLTRANSFERASE TAGX-RELATED"/>
    <property type="match status" value="1"/>
</dbReference>
<evidence type="ECO:0000313" key="3">
    <source>
        <dbReference type="Proteomes" id="UP000613011"/>
    </source>
</evidence>
<dbReference type="Proteomes" id="UP000613011">
    <property type="component" value="Unassembled WGS sequence"/>
</dbReference>
<name>A0A937D7Q8_9BURK</name>
<dbReference type="RefSeq" id="WP_201684285.1">
    <property type="nucleotide sequence ID" value="NZ_JAEQNA010000004.1"/>
</dbReference>
<organism evidence="2 3">
    <name type="scientific">Ramlibacter aurantiacus</name>
    <dbReference type="NCBI Taxonomy" id="2801330"/>
    <lineage>
        <taxon>Bacteria</taxon>
        <taxon>Pseudomonadati</taxon>
        <taxon>Pseudomonadota</taxon>
        <taxon>Betaproteobacteria</taxon>
        <taxon>Burkholderiales</taxon>
        <taxon>Comamonadaceae</taxon>
        <taxon>Ramlibacter</taxon>
    </lineage>
</organism>
<dbReference type="InterPro" id="IPR029044">
    <property type="entry name" value="Nucleotide-diphossugar_trans"/>
</dbReference>
<proteinExistence type="predicted"/>
<evidence type="ECO:0000259" key="1">
    <source>
        <dbReference type="Pfam" id="PF00535"/>
    </source>
</evidence>
<keyword evidence="3" id="KW-1185">Reference proteome</keyword>
<sequence length="312" mass="35189">MKTVVLMSTYNGARFIREQVASILSQLPSNGLLLVRDDGSRDDTVDAIEAFADPRIVIERGANIGFGASFLTLLCQAPDDADLVMFSDQDDVWLPGKIARAGEYLGTCGDTPALYCTAQRLVDESLAVLGTSPPWPRGPSMASAVAENIVTGCTAALNRSALAFLKKGGIPREVRFHDWWMYLAISTVGRVLVDDEPTILYRQHGRNTIGRGAGWWGRHVQIVRFLIRNDWVGMLLGQVHALWRCYGPQLAPSQRQLIERYFYFQEGRAHFRWRLVFSLQRWRQSAGQELMFRGLLMLHRLGWRPEPRQPAC</sequence>
<accession>A0A937D7Q8</accession>
<protein>
    <submittedName>
        <fullName evidence="2">Glycosyltransferase family 2 protein</fullName>
    </submittedName>
</protein>
<dbReference type="InterPro" id="IPR050834">
    <property type="entry name" value="Glycosyltransf_2"/>
</dbReference>